<dbReference type="AlphaFoldDB" id="A0A7S2SV71"/>
<dbReference type="EMBL" id="HBHJ01032274">
    <property type="protein sequence ID" value="CAD9710410.1"/>
    <property type="molecule type" value="Transcribed_RNA"/>
</dbReference>
<protein>
    <submittedName>
        <fullName evidence="2">Uncharacterized protein</fullName>
    </submittedName>
</protein>
<evidence type="ECO:0000256" key="1">
    <source>
        <dbReference type="SAM" id="MobiDB-lite"/>
    </source>
</evidence>
<name>A0A7S2SV71_9STRA</name>
<gene>
    <name evidence="2" type="ORF">RMAR1173_LOCUS21403</name>
</gene>
<evidence type="ECO:0000313" key="2">
    <source>
        <dbReference type="EMBL" id="CAD9710410.1"/>
    </source>
</evidence>
<sequence length="452" mass="50025">MASLYRRAGRFGRSPVRFSLHVKVISITLPPSAVSMGPTFFVTMERGRRVTWTQPQSMDAKDWGEAAVLTLPVTLYRDARGNYQGKPFVLRLRSEVGDEVVAVYALDASAFVFPPGAEVDGRELIAHRISAVTGKGRAPKTQMMVAIRCDFERELGADEDTTTVVSGRTGSDVTQFNEQDLSGFEEVKTSSRFRWFRSQESQPSPTIAEDQEAVTPSLQGPGPREHDPQEVSPKGLSWRRHLPFRSAKYPGLRSAALATSSVFDKEVGALLRTWGLAKYAKEVVAQRGMDELGALTGLQPGGLDRLVASLGMSEDEANVLRLRLGIPPAPNARAQEEASRMAPRSLVGRWVYVQGLGVGKILSFQPVWNHFFHDSHHVIDFTATDDAMDPAVASSRQTNDFSKDRAKLRVLLRRVKLFHWNSGHPFEVTLPPQIPGEGSPRQKALVQRESPR</sequence>
<reference evidence="2" key="1">
    <citation type="submission" date="2021-01" db="EMBL/GenBank/DDBJ databases">
        <authorList>
            <person name="Corre E."/>
            <person name="Pelletier E."/>
            <person name="Niang G."/>
            <person name="Scheremetjew M."/>
            <person name="Finn R."/>
            <person name="Kale V."/>
            <person name="Holt S."/>
            <person name="Cochrane G."/>
            <person name="Meng A."/>
            <person name="Brown T."/>
            <person name="Cohen L."/>
        </authorList>
    </citation>
    <scope>NUCLEOTIDE SEQUENCE</scope>
    <source>
        <strain evidence="2">CCMP1243</strain>
    </source>
</reference>
<feature type="region of interest" description="Disordered" evidence="1">
    <location>
        <begin position="198"/>
        <end position="234"/>
    </location>
</feature>
<feature type="region of interest" description="Disordered" evidence="1">
    <location>
        <begin position="429"/>
        <end position="452"/>
    </location>
</feature>
<proteinExistence type="predicted"/>
<organism evidence="2">
    <name type="scientific">Rhizochromulina marina</name>
    <dbReference type="NCBI Taxonomy" id="1034831"/>
    <lineage>
        <taxon>Eukaryota</taxon>
        <taxon>Sar</taxon>
        <taxon>Stramenopiles</taxon>
        <taxon>Ochrophyta</taxon>
        <taxon>Dictyochophyceae</taxon>
        <taxon>Rhizochromulinales</taxon>
        <taxon>Rhizochromulina</taxon>
    </lineage>
</organism>
<accession>A0A7S2SV71</accession>